<feature type="chain" id="PRO_5042933054" evidence="1">
    <location>
        <begin position="20"/>
        <end position="137"/>
    </location>
</feature>
<sequence length="137" mass="14704">MLAKALILAAASLATVAHGAALPGTNTDNGSTALRPLLADLDGSTAHNISTRTTANPAVEWTEYENRQCGGWSVNYQIPDDSCYLLPTGDGFDIRGIADTCRVFIYQSKSCTGAEFQAYDGNCYDVHAFYSIKAFCH</sequence>
<comment type="caution">
    <text evidence="2">The sequence shown here is derived from an EMBL/GenBank/DDBJ whole genome shotgun (WGS) entry which is preliminary data.</text>
</comment>
<name>A0AAN6PFR0_9PEZI</name>
<protein>
    <submittedName>
        <fullName evidence="2">Uncharacterized protein</fullName>
    </submittedName>
</protein>
<feature type="signal peptide" evidence="1">
    <location>
        <begin position="1"/>
        <end position="19"/>
    </location>
</feature>
<evidence type="ECO:0000313" key="3">
    <source>
        <dbReference type="Proteomes" id="UP001303115"/>
    </source>
</evidence>
<gene>
    <name evidence="2" type="ORF">C8A01DRAFT_35871</name>
</gene>
<accession>A0AAN6PFR0</accession>
<keyword evidence="3" id="KW-1185">Reference proteome</keyword>
<dbReference type="AlphaFoldDB" id="A0AAN6PFR0"/>
<organism evidence="2 3">
    <name type="scientific">Parachaetomium inaequale</name>
    <dbReference type="NCBI Taxonomy" id="2588326"/>
    <lineage>
        <taxon>Eukaryota</taxon>
        <taxon>Fungi</taxon>
        <taxon>Dikarya</taxon>
        <taxon>Ascomycota</taxon>
        <taxon>Pezizomycotina</taxon>
        <taxon>Sordariomycetes</taxon>
        <taxon>Sordariomycetidae</taxon>
        <taxon>Sordariales</taxon>
        <taxon>Chaetomiaceae</taxon>
        <taxon>Parachaetomium</taxon>
    </lineage>
</organism>
<dbReference type="Proteomes" id="UP001303115">
    <property type="component" value="Unassembled WGS sequence"/>
</dbReference>
<dbReference type="EMBL" id="MU854384">
    <property type="protein sequence ID" value="KAK4040091.1"/>
    <property type="molecule type" value="Genomic_DNA"/>
</dbReference>
<reference evidence="3" key="1">
    <citation type="journal article" date="2023" name="Mol. Phylogenet. Evol.">
        <title>Genome-scale phylogeny and comparative genomics of the fungal order Sordariales.</title>
        <authorList>
            <person name="Hensen N."/>
            <person name="Bonometti L."/>
            <person name="Westerberg I."/>
            <person name="Brannstrom I.O."/>
            <person name="Guillou S."/>
            <person name="Cros-Aarteil S."/>
            <person name="Calhoun S."/>
            <person name="Haridas S."/>
            <person name="Kuo A."/>
            <person name="Mondo S."/>
            <person name="Pangilinan J."/>
            <person name="Riley R."/>
            <person name="LaButti K."/>
            <person name="Andreopoulos B."/>
            <person name="Lipzen A."/>
            <person name="Chen C."/>
            <person name="Yan M."/>
            <person name="Daum C."/>
            <person name="Ng V."/>
            <person name="Clum A."/>
            <person name="Steindorff A."/>
            <person name="Ohm R.A."/>
            <person name="Martin F."/>
            <person name="Silar P."/>
            <person name="Natvig D.O."/>
            <person name="Lalanne C."/>
            <person name="Gautier V."/>
            <person name="Ament-Velasquez S.L."/>
            <person name="Kruys A."/>
            <person name="Hutchinson M.I."/>
            <person name="Powell A.J."/>
            <person name="Barry K."/>
            <person name="Miller A.N."/>
            <person name="Grigoriev I.V."/>
            <person name="Debuchy R."/>
            <person name="Gladieux P."/>
            <person name="Hiltunen Thoren M."/>
            <person name="Johannesson H."/>
        </authorList>
    </citation>
    <scope>NUCLEOTIDE SEQUENCE [LARGE SCALE GENOMIC DNA]</scope>
    <source>
        <strain evidence="3">CBS 284.82</strain>
    </source>
</reference>
<proteinExistence type="predicted"/>
<evidence type="ECO:0000256" key="1">
    <source>
        <dbReference type="SAM" id="SignalP"/>
    </source>
</evidence>
<keyword evidence="1" id="KW-0732">Signal</keyword>
<evidence type="ECO:0000313" key="2">
    <source>
        <dbReference type="EMBL" id="KAK4040091.1"/>
    </source>
</evidence>